<accession>A0A6P4APV3</accession>
<feature type="region of interest" description="Disordered" evidence="1">
    <location>
        <begin position="1"/>
        <end position="273"/>
    </location>
</feature>
<feature type="compositionally biased region" description="Basic and acidic residues" evidence="1">
    <location>
        <begin position="226"/>
        <end position="273"/>
    </location>
</feature>
<keyword evidence="2" id="KW-1185">Reference proteome</keyword>
<organism evidence="2 3">
    <name type="scientific">Ziziphus jujuba</name>
    <name type="common">Chinese jujube</name>
    <name type="synonym">Ziziphus sativa</name>
    <dbReference type="NCBI Taxonomy" id="326968"/>
    <lineage>
        <taxon>Eukaryota</taxon>
        <taxon>Viridiplantae</taxon>
        <taxon>Streptophyta</taxon>
        <taxon>Embryophyta</taxon>
        <taxon>Tracheophyta</taxon>
        <taxon>Spermatophyta</taxon>
        <taxon>Magnoliopsida</taxon>
        <taxon>eudicotyledons</taxon>
        <taxon>Gunneridae</taxon>
        <taxon>Pentapetalae</taxon>
        <taxon>rosids</taxon>
        <taxon>fabids</taxon>
        <taxon>Rosales</taxon>
        <taxon>Rhamnaceae</taxon>
        <taxon>Paliureae</taxon>
        <taxon>Ziziphus</taxon>
    </lineage>
</organism>
<evidence type="ECO:0000256" key="1">
    <source>
        <dbReference type="SAM" id="MobiDB-lite"/>
    </source>
</evidence>
<reference evidence="3" key="1">
    <citation type="submission" date="2025-08" db="UniProtKB">
        <authorList>
            <consortium name="RefSeq"/>
        </authorList>
    </citation>
    <scope>IDENTIFICATION</scope>
    <source>
        <tissue evidence="3">Seedling</tissue>
    </source>
</reference>
<feature type="compositionally biased region" description="Basic and acidic residues" evidence="1">
    <location>
        <begin position="155"/>
        <end position="166"/>
    </location>
</feature>
<sequence length="273" mass="29431">MGGCATKPKVLKSDDTREAPAPVTEPAKDETAVAEAGADTGVVVVPDDLKENKEVVVSDQTEKKKDEGDDDHVIHGADDDRIKEIADDEQETKHRSLSNLFKENEEAKDSTQDEKTPVIKPEPIVEAEAESKVIETHASKPEPSQSEPEIPTGESESKAPEPHVEPELPAPLESENPTTESEISKVQEIQVSETAVEETAAIEANNAPEEKTKTEEVTEGATAAETHGKEATLEKSSGEKEVEKSGEENSKEVVVPEEKTLDAKGNVEEIAKV</sequence>
<feature type="compositionally biased region" description="Basic and acidic residues" evidence="1">
    <location>
        <begin position="47"/>
        <end position="85"/>
    </location>
</feature>
<name>A0A6P4APV3_ZIZJJ</name>
<proteinExistence type="predicted"/>
<evidence type="ECO:0000313" key="3">
    <source>
        <dbReference type="RefSeq" id="XP_015891021.3"/>
    </source>
</evidence>
<dbReference type="GeneID" id="107425527"/>
<dbReference type="RefSeq" id="XP_015891021.3">
    <property type="nucleotide sequence ID" value="XM_016035535.4"/>
</dbReference>
<protein>
    <submittedName>
        <fullName evidence="3">Uncharacterized protein LOC107425527</fullName>
    </submittedName>
</protein>
<feature type="compositionally biased region" description="Low complexity" evidence="1">
    <location>
        <begin position="193"/>
        <end position="207"/>
    </location>
</feature>
<dbReference type="KEGG" id="zju:107425527"/>
<dbReference type="InParanoid" id="A0A6P4APV3"/>
<dbReference type="AlphaFoldDB" id="A0A6P4APV3"/>
<feature type="compositionally biased region" description="Basic and acidic residues" evidence="1">
    <location>
        <begin position="129"/>
        <end position="140"/>
    </location>
</feature>
<feature type="compositionally biased region" description="Basic and acidic residues" evidence="1">
    <location>
        <begin position="102"/>
        <end position="117"/>
    </location>
</feature>
<dbReference type="Proteomes" id="UP001652623">
    <property type="component" value="Chromosome 7"/>
</dbReference>
<gene>
    <name evidence="3" type="primary">LOC107425527</name>
</gene>
<evidence type="ECO:0000313" key="2">
    <source>
        <dbReference type="Proteomes" id="UP001652623"/>
    </source>
</evidence>